<keyword evidence="2" id="KW-1185">Reference proteome</keyword>
<reference evidence="1" key="1">
    <citation type="submission" date="2022-11" db="UniProtKB">
        <authorList>
            <consortium name="EnsemblMetazoa"/>
        </authorList>
    </citation>
    <scope>IDENTIFICATION</scope>
</reference>
<dbReference type="OrthoDB" id="6334764at2759"/>
<dbReference type="PANTHER" id="PTHR15681:SF1">
    <property type="entry name" value="MAD2L1-BINDING PROTEIN"/>
    <property type="match status" value="1"/>
</dbReference>
<dbReference type="Gene3D" id="3.30.900.20">
    <property type="match status" value="1"/>
</dbReference>
<dbReference type="OMA" id="WFQAPLA"/>
<dbReference type="Proteomes" id="UP000887568">
    <property type="component" value="Unplaced"/>
</dbReference>
<dbReference type="GeneID" id="119741542"/>
<evidence type="ECO:0000313" key="2">
    <source>
        <dbReference type="Proteomes" id="UP000887568"/>
    </source>
</evidence>
<dbReference type="GO" id="GO:0007096">
    <property type="term" value="P:regulation of exit from mitosis"/>
    <property type="evidence" value="ECO:0007669"/>
    <property type="project" value="InterPro"/>
</dbReference>
<dbReference type="AlphaFoldDB" id="A0A914BB69"/>
<organism evidence="1 2">
    <name type="scientific">Patiria miniata</name>
    <name type="common">Bat star</name>
    <name type="synonym">Asterina miniata</name>
    <dbReference type="NCBI Taxonomy" id="46514"/>
    <lineage>
        <taxon>Eukaryota</taxon>
        <taxon>Metazoa</taxon>
        <taxon>Echinodermata</taxon>
        <taxon>Eleutherozoa</taxon>
        <taxon>Asterozoa</taxon>
        <taxon>Asteroidea</taxon>
        <taxon>Valvatacea</taxon>
        <taxon>Valvatida</taxon>
        <taxon>Asterinidae</taxon>
        <taxon>Patiria</taxon>
    </lineage>
</organism>
<evidence type="ECO:0000313" key="1">
    <source>
        <dbReference type="EnsemblMetazoa" id="XP_038073264.1"/>
    </source>
</evidence>
<dbReference type="EnsemblMetazoa" id="XM_038217336.1">
    <property type="protein sequence ID" value="XP_038073264.1"/>
    <property type="gene ID" value="LOC119741542"/>
</dbReference>
<sequence length="308" mass="34357">MSRVPYLAGKYKIRMAATTRKKEQRICTCKVLLNGRVAPHVQANIVKEMLKHLMLQRNQIPMAYEQMKYEYERRQCGSAAATSRENGKHKNQQELSSSVYKRLGQLITTVEEQLANIDAVFNLSFVPRVLILLGATAVSPKEVHEIVFSNQASVHDGSLVDLRTKHCVRALMRTLIADSSIWEAKQLPLTNTLLLVRAHRDSGLTWFQPKMSLKGAPSRGQLYRCEIHCGHVENSLGCAGDCSKLLNGNDEHRSDCVHGQGNNKTDNGQATMESVAESDDYIWYQAPVPIKGVQPFAAKAPSASDIWA</sequence>
<proteinExistence type="predicted"/>
<accession>A0A914BB69</accession>
<protein>
    <submittedName>
        <fullName evidence="1">Uncharacterized protein</fullName>
    </submittedName>
</protein>
<dbReference type="InterPro" id="IPR053729">
    <property type="entry name" value="MAD2L1BP_domain_sf"/>
</dbReference>
<name>A0A914BB69_PATMI</name>
<dbReference type="InterPro" id="IPR009511">
    <property type="entry name" value="MAD1/Cdc20-bound-Mad2-bd"/>
</dbReference>
<dbReference type="PANTHER" id="PTHR15681">
    <property type="entry name" value="MAD2L1-BINDING PROTEIN"/>
    <property type="match status" value="1"/>
</dbReference>
<dbReference type="GO" id="GO:0005634">
    <property type="term" value="C:nucleus"/>
    <property type="evidence" value="ECO:0007669"/>
    <property type="project" value="InterPro"/>
</dbReference>
<dbReference type="RefSeq" id="XP_038073264.1">
    <property type="nucleotide sequence ID" value="XM_038217336.1"/>
</dbReference>
<dbReference type="Pfam" id="PF06581">
    <property type="entry name" value="p31comet"/>
    <property type="match status" value="1"/>
</dbReference>